<sequence>MIESLKFHYHRFMFMKKKNPFKYSQYFGTWLHTRDCDVVPMSDSHNNMIAYGFNDLTFGGDLTEAMISLRLRMSTLRALALN</sequence>
<organism evidence="1 2">
    <name type="scientific">Panicum virgatum</name>
    <name type="common">Blackwell switchgrass</name>
    <dbReference type="NCBI Taxonomy" id="38727"/>
    <lineage>
        <taxon>Eukaryota</taxon>
        <taxon>Viridiplantae</taxon>
        <taxon>Streptophyta</taxon>
        <taxon>Embryophyta</taxon>
        <taxon>Tracheophyta</taxon>
        <taxon>Spermatophyta</taxon>
        <taxon>Magnoliopsida</taxon>
        <taxon>Liliopsida</taxon>
        <taxon>Poales</taxon>
        <taxon>Poaceae</taxon>
        <taxon>PACMAD clade</taxon>
        <taxon>Panicoideae</taxon>
        <taxon>Panicodae</taxon>
        <taxon>Paniceae</taxon>
        <taxon>Panicinae</taxon>
        <taxon>Panicum</taxon>
        <taxon>Panicum sect. Hiantes</taxon>
    </lineage>
</organism>
<evidence type="ECO:0000313" key="2">
    <source>
        <dbReference type="Proteomes" id="UP000823388"/>
    </source>
</evidence>
<evidence type="ECO:0000313" key="1">
    <source>
        <dbReference type="EMBL" id="KAG2570344.1"/>
    </source>
</evidence>
<dbReference type="Proteomes" id="UP000823388">
    <property type="component" value="Chromosome 7K"/>
</dbReference>
<comment type="caution">
    <text evidence="1">The sequence shown here is derived from an EMBL/GenBank/DDBJ whole genome shotgun (WGS) entry which is preliminary data.</text>
</comment>
<dbReference type="EMBL" id="CM029049">
    <property type="protein sequence ID" value="KAG2570344.1"/>
    <property type="molecule type" value="Genomic_DNA"/>
</dbReference>
<proteinExistence type="predicted"/>
<gene>
    <name evidence="1" type="ORF">PVAP13_7KG076000</name>
</gene>
<reference evidence="1" key="1">
    <citation type="submission" date="2020-05" db="EMBL/GenBank/DDBJ databases">
        <title>WGS assembly of Panicum virgatum.</title>
        <authorList>
            <person name="Lovell J.T."/>
            <person name="Jenkins J."/>
            <person name="Shu S."/>
            <person name="Juenger T.E."/>
            <person name="Schmutz J."/>
        </authorList>
    </citation>
    <scope>NUCLEOTIDE SEQUENCE</scope>
    <source>
        <strain evidence="1">AP13</strain>
    </source>
</reference>
<name>A0A8T0QJG6_PANVG</name>
<dbReference type="AlphaFoldDB" id="A0A8T0QJG6"/>
<keyword evidence="2" id="KW-1185">Reference proteome</keyword>
<protein>
    <submittedName>
        <fullName evidence="1">Uncharacterized protein</fullName>
    </submittedName>
</protein>
<accession>A0A8T0QJG6</accession>